<evidence type="ECO:0000313" key="3">
    <source>
        <dbReference type="Proteomes" id="UP001162834"/>
    </source>
</evidence>
<organism evidence="2 3">
    <name type="scientific">Capillimicrobium parvum</name>
    <dbReference type="NCBI Taxonomy" id="2884022"/>
    <lineage>
        <taxon>Bacteria</taxon>
        <taxon>Bacillati</taxon>
        <taxon>Actinomycetota</taxon>
        <taxon>Thermoleophilia</taxon>
        <taxon>Solirubrobacterales</taxon>
        <taxon>Capillimicrobiaceae</taxon>
        <taxon>Capillimicrobium</taxon>
    </lineage>
</organism>
<name>A0A9E6XY09_9ACTN</name>
<feature type="chain" id="PRO_5038987005" description="Alginate lyase domain-containing protein" evidence="1">
    <location>
        <begin position="37"/>
        <end position="399"/>
    </location>
</feature>
<dbReference type="AlphaFoldDB" id="A0A9E6XY09"/>
<dbReference type="Proteomes" id="UP001162834">
    <property type="component" value="Chromosome"/>
</dbReference>
<dbReference type="EMBL" id="CP087164">
    <property type="protein sequence ID" value="UGS36594.1"/>
    <property type="molecule type" value="Genomic_DNA"/>
</dbReference>
<dbReference type="SUPFAM" id="SSF48239">
    <property type="entry name" value="Terpenoid cyclases/Protein prenyltransferases"/>
    <property type="match status" value="1"/>
</dbReference>
<evidence type="ECO:0008006" key="4">
    <source>
        <dbReference type="Google" id="ProtNLM"/>
    </source>
</evidence>
<proteinExistence type="predicted"/>
<dbReference type="RefSeq" id="WP_259310663.1">
    <property type="nucleotide sequence ID" value="NZ_CP087164.1"/>
</dbReference>
<reference evidence="2" key="1">
    <citation type="journal article" date="2022" name="Int. J. Syst. Evol. Microbiol.">
        <title>Pseudomonas aegrilactucae sp. nov. and Pseudomonas morbosilactucae sp. nov., pathogens causing bacterial rot of lettuce in Japan.</title>
        <authorList>
            <person name="Sawada H."/>
            <person name="Fujikawa T."/>
            <person name="Satou M."/>
        </authorList>
    </citation>
    <scope>NUCLEOTIDE SEQUENCE</scope>
    <source>
        <strain evidence="2">0166_1</strain>
    </source>
</reference>
<gene>
    <name evidence="2" type="ORF">DSM104329_03002</name>
</gene>
<evidence type="ECO:0000256" key="1">
    <source>
        <dbReference type="SAM" id="SignalP"/>
    </source>
</evidence>
<protein>
    <recommendedName>
        <fullName evidence="4">Alginate lyase domain-containing protein</fullName>
    </recommendedName>
</protein>
<dbReference type="KEGG" id="sbae:DSM104329_03002"/>
<keyword evidence="3" id="KW-1185">Reference proteome</keyword>
<keyword evidence="1" id="KW-0732">Signal</keyword>
<dbReference type="InterPro" id="IPR008930">
    <property type="entry name" value="Terpenoid_cyclase/PrenylTrfase"/>
</dbReference>
<evidence type="ECO:0000313" key="2">
    <source>
        <dbReference type="EMBL" id="UGS36594.1"/>
    </source>
</evidence>
<sequence length="399" mass="41559">MEQGDDVPIQRTMWIRVAAVLLLALLAVPVSGTASAGAAEPGDALNLVRSYLIPASEPEAATIGDRGWTYDSAVTAAAYAATGQAAAAEPILDDLAALQQPDGALGFSYDVRTGSADMLARSGAIAWVGIAAAQYRTSTCSPRYDGLMAGVAHWLLAHRITDPASRGYGFVPGGPDVSWISAEHNFEARALYARAAALINGTVGTCAGGLAGVGQAEAAQLAADLHQATVTADAAIQRELFVREGPRRAHLNQGVGDGARPIDAQALGTLWLIGQGRRTDATSVITAADSEMLLTRRWFEGHPEAGRFTGYKPYAEAWGPDVLWMEGTLQMRMAKAAAGVSTDVIDENAARWATLGTGGLLPQADRTLVGNPAGDYHTWPAAAPAAWLRLASSGSTILS</sequence>
<accession>A0A9E6XY09</accession>
<feature type="signal peptide" evidence="1">
    <location>
        <begin position="1"/>
        <end position="36"/>
    </location>
</feature>